<evidence type="ECO:0000313" key="2">
    <source>
        <dbReference type="EnsemblPlants" id="ORUFI01G16370.1"/>
    </source>
</evidence>
<sequence>MTRRRRTAPPAPRAWIYAVPLPTTRRQRRPGAAPPAPRTRAPAGSTPLPSDSRNKLQTLKDGQVTCQIAN</sequence>
<accession>A0A0E0MW06</accession>
<proteinExistence type="predicted"/>
<evidence type="ECO:0000256" key="1">
    <source>
        <dbReference type="SAM" id="MobiDB-lite"/>
    </source>
</evidence>
<feature type="region of interest" description="Disordered" evidence="1">
    <location>
        <begin position="1"/>
        <end position="70"/>
    </location>
</feature>
<dbReference type="Gramene" id="ORUFI01G16370.1">
    <property type="protein sequence ID" value="ORUFI01G16370.1"/>
    <property type="gene ID" value="ORUFI01G16370"/>
</dbReference>
<reference evidence="3" key="1">
    <citation type="submission" date="2013-06" db="EMBL/GenBank/DDBJ databases">
        <authorList>
            <person name="Zhao Q."/>
        </authorList>
    </citation>
    <scope>NUCLEOTIDE SEQUENCE</scope>
    <source>
        <strain evidence="3">cv. W1943</strain>
    </source>
</reference>
<name>A0A0E0MW06_ORYRU</name>
<organism evidence="2 3">
    <name type="scientific">Oryza rufipogon</name>
    <name type="common">Brownbeard rice</name>
    <name type="synonym">Asian wild rice</name>
    <dbReference type="NCBI Taxonomy" id="4529"/>
    <lineage>
        <taxon>Eukaryota</taxon>
        <taxon>Viridiplantae</taxon>
        <taxon>Streptophyta</taxon>
        <taxon>Embryophyta</taxon>
        <taxon>Tracheophyta</taxon>
        <taxon>Spermatophyta</taxon>
        <taxon>Magnoliopsida</taxon>
        <taxon>Liliopsida</taxon>
        <taxon>Poales</taxon>
        <taxon>Poaceae</taxon>
        <taxon>BOP clade</taxon>
        <taxon>Oryzoideae</taxon>
        <taxon>Oryzeae</taxon>
        <taxon>Oryzinae</taxon>
        <taxon>Oryza</taxon>
    </lineage>
</organism>
<dbReference type="EnsemblPlants" id="ORUFI01G16370.1">
    <property type="protein sequence ID" value="ORUFI01G16370.1"/>
    <property type="gene ID" value="ORUFI01G16370"/>
</dbReference>
<dbReference type="AlphaFoldDB" id="A0A0E0MW06"/>
<keyword evidence="3" id="KW-1185">Reference proteome</keyword>
<protein>
    <submittedName>
        <fullName evidence="2">Uncharacterized protein</fullName>
    </submittedName>
</protein>
<dbReference type="OMA" id="VTCQIAN"/>
<dbReference type="Proteomes" id="UP000008022">
    <property type="component" value="Unassembled WGS sequence"/>
</dbReference>
<evidence type="ECO:0000313" key="3">
    <source>
        <dbReference type="Proteomes" id="UP000008022"/>
    </source>
</evidence>
<dbReference type="HOGENOM" id="CLU_2762229_0_0_1"/>
<reference evidence="2" key="2">
    <citation type="submission" date="2015-06" db="UniProtKB">
        <authorList>
            <consortium name="EnsemblPlants"/>
        </authorList>
    </citation>
    <scope>IDENTIFICATION</scope>
</reference>
<feature type="compositionally biased region" description="Polar residues" evidence="1">
    <location>
        <begin position="47"/>
        <end position="57"/>
    </location>
</feature>